<dbReference type="CDD" id="cd00085">
    <property type="entry name" value="HNHc"/>
    <property type="match status" value="1"/>
</dbReference>
<feature type="compositionally biased region" description="Gly residues" evidence="1">
    <location>
        <begin position="144"/>
        <end position="165"/>
    </location>
</feature>
<evidence type="ECO:0000259" key="2">
    <source>
        <dbReference type="SMART" id="SM00507"/>
    </source>
</evidence>
<reference evidence="3 4" key="1">
    <citation type="submission" date="2018-08" db="EMBL/GenBank/DDBJ databases">
        <title>Microbispora. triticiradicis sp. nov., a novel actinomycete isolated from the root of wheat (Triticum aestivum L.)).</title>
        <authorList>
            <person name="Han C."/>
        </authorList>
    </citation>
    <scope>NUCLEOTIDE SEQUENCE [LARGE SCALE GENOMIC DNA]</scope>
    <source>
        <strain evidence="3 4">NEAU-HRDPA2-9</strain>
    </source>
</reference>
<feature type="region of interest" description="Disordered" evidence="1">
    <location>
        <begin position="144"/>
        <end position="181"/>
    </location>
</feature>
<dbReference type="EMBL" id="QFZU02000021">
    <property type="protein sequence ID" value="RGA06229.1"/>
    <property type="molecule type" value="Genomic_DNA"/>
</dbReference>
<dbReference type="Pfam" id="PF02720">
    <property type="entry name" value="DUF222"/>
    <property type="match status" value="1"/>
</dbReference>
<feature type="region of interest" description="Disordered" evidence="1">
    <location>
        <begin position="604"/>
        <end position="686"/>
    </location>
</feature>
<comment type="caution">
    <text evidence="3">The sequence shown here is derived from an EMBL/GenBank/DDBJ whole genome shotgun (WGS) entry which is preliminary data.</text>
</comment>
<keyword evidence="4" id="KW-1185">Reference proteome</keyword>
<sequence length="867" mass="88035">MWKNPYRISNVEGGVMDLFDADSEHLPRLNNPGDGNWWERLTANSPLWSSEGALAREYVPIVDPTARKHASRFDDSAESPNSAHVFETRGGNASDTECTGDETASGASCDGACPDSVRGADSGNSAGVSCDALAGAPGGFPGGAPGAVPGGASDGASGAGWGDAGRGQNAGSERDAGGASGGIPGGAAGAASGGACGAGSSSWVAVAAVGEAARAVALVAVPESAEVCLAEAEELLAARDRISSALAARVGRVHRSGEAKNHGHASTRLWLRSVGGMTIPGAGVELGRLSRVRERFAEGSLAEGIVEAICTATAGLTDEQAITAEGILLELAGSAGAAEVAKAGRYLRAVLDPDGHESDEQADFDRRFFRVRRRRNGGLEGEFYLPVEAAARLQHLLDVYAKPKAEGDVRNADAFIAFLENKIATELLVLVNAESLPDDPPADEPSREPAGTDPSGDPADSSADHPTSDPVDTDPSDGPGPNRSGTGTGPSPDPDPSGTDPGSGPDPDPGSSGAHPSETGYSDAGFLDAGFLDASFLDASFLDTEPGDDPGPEPGSGYDPVPGPDACAAADCGSDACATRAATTCAGATCAGATCAGAADATGESSAADSASDPPPEHGDPPGTHIGESPGGDCPAGDYRHAFAPGEAPHGMRGAGSDAPSGAEGSTWPRAGSGAPPGSGDRAWAEGSARLGGDAQVGGEAWSGGSARRGGGVWAGSGVGVNSPPPGVWLRGLPGLILATGHLLPVASVHRLARTSALVRIVMDAGGQVLDMGRKVRLATPAQRRAVFARYATCWVDGCPLPATLCQIDHAEDWCSGGLTDLKLLGPACQFHNRDRYRHPTRYTRRKIEDDRWAFTYRNPRTTRLRV</sequence>
<feature type="compositionally biased region" description="Low complexity" evidence="1">
    <location>
        <begin position="496"/>
        <end position="513"/>
    </location>
</feature>
<dbReference type="InterPro" id="IPR003615">
    <property type="entry name" value="HNH_nuc"/>
</dbReference>
<name>A0ABX9LQP2_9ACTN</name>
<feature type="domain" description="HNH nuclease" evidence="2">
    <location>
        <begin position="782"/>
        <end position="834"/>
    </location>
</feature>
<dbReference type="SMART" id="SM00507">
    <property type="entry name" value="HNHc"/>
    <property type="match status" value="1"/>
</dbReference>
<dbReference type="Proteomes" id="UP000262538">
    <property type="component" value="Unassembled WGS sequence"/>
</dbReference>
<feature type="compositionally biased region" description="Low complexity" evidence="1">
    <location>
        <begin position="671"/>
        <end position="680"/>
    </location>
</feature>
<feature type="region of interest" description="Disordered" evidence="1">
    <location>
        <begin position="71"/>
        <end position="109"/>
    </location>
</feature>
<organism evidence="3 4">
    <name type="scientific">Microbispora triticiradicis</name>
    <dbReference type="NCBI Taxonomy" id="2200763"/>
    <lineage>
        <taxon>Bacteria</taxon>
        <taxon>Bacillati</taxon>
        <taxon>Actinomycetota</taxon>
        <taxon>Actinomycetes</taxon>
        <taxon>Streptosporangiales</taxon>
        <taxon>Streptosporangiaceae</taxon>
        <taxon>Microbispora</taxon>
    </lineage>
</organism>
<protein>
    <submittedName>
        <fullName evidence="3">DUF222 domain-containing protein</fullName>
    </submittedName>
</protein>
<feature type="region of interest" description="Disordered" evidence="1">
    <location>
        <begin position="435"/>
        <end position="525"/>
    </location>
</feature>
<feature type="compositionally biased region" description="Low complexity" evidence="1">
    <location>
        <begin position="476"/>
        <end position="485"/>
    </location>
</feature>
<feature type="region of interest" description="Disordered" evidence="1">
    <location>
        <begin position="541"/>
        <end position="562"/>
    </location>
</feature>
<proteinExistence type="predicted"/>
<evidence type="ECO:0000313" key="3">
    <source>
        <dbReference type="EMBL" id="RGA06229.1"/>
    </source>
</evidence>
<gene>
    <name evidence="3" type="ORF">DI270_004385</name>
</gene>
<evidence type="ECO:0000313" key="4">
    <source>
        <dbReference type="Proteomes" id="UP000262538"/>
    </source>
</evidence>
<dbReference type="InterPro" id="IPR003870">
    <property type="entry name" value="DUF222"/>
</dbReference>
<evidence type="ECO:0000256" key="1">
    <source>
        <dbReference type="SAM" id="MobiDB-lite"/>
    </source>
</evidence>
<accession>A0ABX9LQP2</accession>